<dbReference type="InterPro" id="IPR036055">
    <property type="entry name" value="LDL_receptor-like_sf"/>
</dbReference>
<comment type="caution">
    <text evidence="3">The sequence shown here is derived from an EMBL/GenBank/DDBJ whole genome shotgun (WGS) entry which is preliminary data.</text>
</comment>
<dbReference type="InterPro" id="IPR002172">
    <property type="entry name" value="LDrepeatLR_classA_rpt"/>
</dbReference>
<feature type="non-terminal residue" evidence="3">
    <location>
        <position position="1"/>
    </location>
</feature>
<dbReference type="Gene3D" id="4.10.400.10">
    <property type="entry name" value="Low-density Lipoprotein Receptor"/>
    <property type="match status" value="1"/>
</dbReference>
<gene>
    <name evidence="3" type="ORF">OXX778_LOCUS23120</name>
</gene>
<dbReference type="EMBL" id="CAJNOC010011214">
    <property type="protein sequence ID" value="CAF1146538.1"/>
    <property type="molecule type" value="Genomic_DNA"/>
</dbReference>
<sequence>QILIEGYRNDKATGAIAFDDINFSNCGIIAKNSTCFSTESKCDNKNCVSTSRLCDFNDDCGD</sequence>
<name>A0A814SIQ2_9BILA</name>
<protein>
    <submittedName>
        <fullName evidence="3">Uncharacterized protein</fullName>
    </submittedName>
</protein>
<dbReference type="AlphaFoldDB" id="A0A814SIQ2"/>
<dbReference type="PROSITE" id="PS50068">
    <property type="entry name" value="LDLRA_2"/>
    <property type="match status" value="1"/>
</dbReference>
<evidence type="ECO:0000256" key="2">
    <source>
        <dbReference type="PROSITE-ProRule" id="PRU00124"/>
    </source>
</evidence>
<feature type="disulfide bond" evidence="2">
    <location>
        <begin position="35"/>
        <end position="47"/>
    </location>
</feature>
<feature type="non-terminal residue" evidence="3">
    <location>
        <position position="62"/>
    </location>
</feature>
<dbReference type="Proteomes" id="UP000663879">
    <property type="component" value="Unassembled WGS sequence"/>
</dbReference>
<evidence type="ECO:0000313" key="3">
    <source>
        <dbReference type="EMBL" id="CAF1146538.1"/>
    </source>
</evidence>
<proteinExistence type="predicted"/>
<comment type="caution">
    <text evidence="2">Lacks conserved residue(s) required for the propagation of feature annotation.</text>
</comment>
<reference evidence="3" key="1">
    <citation type="submission" date="2021-02" db="EMBL/GenBank/DDBJ databases">
        <authorList>
            <person name="Nowell W R."/>
        </authorList>
    </citation>
    <scope>NUCLEOTIDE SEQUENCE</scope>
    <source>
        <strain evidence="3">Ploen Becks lab</strain>
    </source>
</reference>
<keyword evidence="4" id="KW-1185">Reference proteome</keyword>
<keyword evidence="1 2" id="KW-1015">Disulfide bond</keyword>
<organism evidence="3 4">
    <name type="scientific">Brachionus calyciflorus</name>
    <dbReference type="NCBI Taxonomy" id="104777"/>
    <lineage>
        <taxon>Eukaryota</taxon>
        <taxon>Metazoa</taxon>
        <taxon>Spiralia</taxon>
        <taxon>Gnathifera</taxon>
        <taxon>Rotifera</taxon>
        <taxon>Eurotatoria</taxon>
        <taxon>Monogononta</taxon>
        <taxon>Pseudotrocha</taxon>
        <taxon>Ploima</taxon>
        <taxon>Brachionidae</taxon>
        <taxon>Brachionus</taxon>
    </lineage>
</organism>
<evidence type="ECO:0000313" key="4">
    <source>
        <dbReference type="Proteomes" id="UP000663879"/>
    </source>
</evidence>
<feature type="disulfide bond" evidence="2">
    <location>
        <begin position="42"/>
        <end position="60"/>
    </location>
</feature>
<accession>A0A814SIQ2</accession>
<evidence type="ECO:0000256" key="1">
    <source>
        <dbReference type="ARBA" id="ARBA00023157"/>
    </source>
</evidence>
<dbReference type="SUPFAM" id="SSF57424">
    <property type="entry name" value="LDL receptor-like module"/>
    <property type="match status" value="1"/>
</dbReference>